<evidence type="ECO:0000313" key="2">
    <source>
        <dbReference type="Proteomes" id="UP001221142"/>
    </source>
</evidence>
<comment type="caution">
    <text evidence="1">The sequence shown here is derived from an EMBL/GenBank/DDBJ whole genome shotgun (WGS) entry which is preliminary data.</text>
</comment>
<name>A0AAD7BU03_9AGAR</name>
<sequence>MWKTTAVSCISPHRRTRCSACGQCKVELHPMTCWYGKNTLPSWRMSRQLANLTARTTIMLAGDYNDFVLEAGIEDRKAMRPLYLRPFSSTFAANAINSILITSDVVYLVQCTLGSHLAVKKLLFILQRLVKLGLTMGLLPVSYLVVGSQGSRVRNVVRAVQAKLADLVPQVNAAVQRPYPKKRCPELAGMPKRVVERIQLISPQGVVFDPVQNTPRRM</sequence>
<organism evidence="1 2">
    <name type="scientific">Roridomyces roridus</name>
    <dbReference type="NCBI Taxonomy" id="1738132"/>
    <lineage>
        <taxon>Eukaryota</taxon>
        <taxon>Fungi</taxon>
        <taxon>Dikarya</taxon>
        <taxon>Basidiomycota</taxon>
        <taxon>Agaricomycotina</taxon>
        <taxon>Agaricomycetes</taxon>
        <taxon>Agaricomycetidae</taxon>
        <taxon>Agaricales</taxon>
        <taxon>Marasmiineae</taxon>
        <taxon>Mycenaceae</taxon>
        <taxon>Roridomyces</taxon>
    </lineage>
</organism>
<dbReference type="AlphaFoldDB" id="A0AAD7BU03"/>
<gene>
    <name evidence="1" type="ORF">FB45DRAFT_915721</name>
</gene>
<dbReference type="EMBL" id="JARKIF010000009">
    <property type="protein sequence ID" value="KAJ7630497.1"/>
    <property type="molecule type" value="Genomic_DNA"/>
</dbReference>
<proteinExistence type="predicted"/>
<keyword evidence="2" id="KW-1185">Reference proteome</keyword>
<accession>A0AAD7BU03</accession>
<protein>
    <submittedName>
        <fullName evidence="1">Uncharacterized protein</fullName>
    </submittedName>
</protein>
<evidence type="ECO:0000313" key="1">
    <source>
        <dbReference type="EMBL" id="KAJ7630497.1"/>
    </source>
</evidence>
<reference evidence="1" key="1">
    <citation type="submission" date="2023-03" db="EMBL/GenBank/DDBJ databases">
        <title>Massive genome expansion in bonnet fungi (Mycena s.s.) driven by repeated elements and novel gene families across ecological guilds.</title>
        <authorList>
            <consortium name="Lawrence Berkeley National Laboratory"/>
            <person name="Harder C.B."/>
            <person name="Miyauchi S."/>
            <person name="Viragh M."/>
            <person name="Kuo A."/>
            <person name="Thoen E."/>
            <person name="Andreopoulos B."/>
            <person name="Lu D."/>
            <person name="Skrede I."/>
            <person name="Drula E."/>
            <person name="Henrissat B."/>
            <person name="Morin E."/>
            <person name="Kohler A."/>
            <person name="Barry K."/>
            <person name="LaButti K."/>
            <person name="Morin E."/>
            <person name="Salamov A."/>
            <person name="Lipzen A."/>
            <person name="Mereny Z."/>
            <person name="Hegedus B."/>
            <person name="Baldrian P."/>
            <person name="Stursova M."/>
            <person name="Weitz H."/>
            <person name="Taylor A."/>
            <person name="Grigoriev I.V."/>
            <person name="Nagy L.G."/>
            <person name="Martin F."/>
            <person name="Kauserud H."/>
        </authorList>
    </citation>
    <scope>NUCLEOTIDE SEQUENCE</scope>
    <source>
        <strain evidence="1">9284</strain>
    </source>
</reference>
<dbReference type="Proteomes" id="UP001221142">
    <property type="component" value="Unassembled WGS sequence"/>
</dbReference>